<sequence>MKIKADPVLPSTAVEITTVARDGKNYKISMLPVEFANGWLFIKIRNDPVHSQVVTEIVTPSAGGDQKTAVTEMVTMRLDSWQVHSTCVGEMTTQLSGSG</sequence>
<dbReference type="InterPro" id="IPR018875">
    <property type="entry name" value="Antirepressor_Ant_N"/>
</dbReference>
<proteinExistence type="predicted"/>
<evidence type="ECO:0000313" key="2">
    <source>
        <dbReference type="EMBL" id="NJB66688.1"/>
    </source>
</evidence>
<feature type="domain" description="Antirepressor protein ant N-terminal" evidence="1">
    <location>
        <begin position="2"/>
        <end position="53"/>
    </location>
</feature>
<name>A0A846QE91_9BACT</name>
<dbReference type="Proteomes" id="UP000580856">
    <property type="component" value="Unassembled WGS sequence"/>
</dbReference>
<gene>
    <name evidence="2" type="ORF">GGQ74_000328</name>
</gene>
<organism evidence="2 3">
    <name type="scientific">Desulfobaculum xiamenense</name>
    <dbReference type="NCBI Taxonomy" id="995050"/>
    <lineage>
        <taxon>Bacteria</taxon>
        <taxon>Pseudomonadati</taxon>
        <taxon>Thermodesulfobacteriota</taxon>
        <taxon>Desulfovibrionia</taxon>
        <taxon>Desulfovibrionales</taxon>
        <taxon>Desulfovibrionaceae</taxon>
        <taxon>Desulfobaculum</taxon>
    </lineage>
</organism>
<accession>A0A846QE91</accession>
<evidence type="ECO:0000259" key="1">
    <source>
        <dbReference type="Pfam" id="PF10547"/>
    </source>
</evidence>
<dbReference type="EMBL" id="JAATJA010000001">
    <property type="protein sequence ID" value="NJB66688.1"/>
    <property type="molecule type" value="Genomic_DNA"/>
</dbReference>
<protein>
    <recommendedName>
        <fullName evidence="1">Antirepressor protein ant N-terminal domain-containing protein</fullName>
    </recommendedName>
</protein>
<dbReference type="Pfam" id="PF10547">
    <property type="entry name" value="P22_AR_N"/>
    <property type="match status" value="1"/>
</dbReference>
<evidence type="ECO:0000313" key="3">
    <source>
        <dbReference type="Proteomes" id="UP000580856"/>
    </source>
</evidence>
<comment type="caution">
    <text evidence="2">The sequence shown here is derived from an EMBL/GenBank/DDBJ whole genome shotgun (WGS) entry which is preliminary data.</text>
</comment>
<keyword evidence="3" id="KW-1185">Reference proteome</keyword>
<reference evidence="2 3" key="1">
    <citation type="submission" date="2020-03" db="EMBL/GenBank/DDBJ databases">
        <title>Genomic Encyclopedia of Type Strains, Phase IV (KMG-IV): sequencing the most valuable type-strain genomes for metagenomic binning, comparative biology and taxonomic classification.</title>
        <authorList>
            <person name="Goeker M."/>
        </authorList>
    </citation>
    <scope>NUCLEOTIDE SEQUENCE [LARGE SCALE GENOMIC DNA]</scope>
    <source>
        <strain evidence="2 3">DSM 24233</strain>
    </source>
</reference>
<dbReference type="AlphaFoldDB" id="A0A846QE91"/>